<proteinExistence type="predicted"/>
<organism evidence="1 2">
    <name type="scientific">Pararge aegeria aegeria</name>
    <dbReference type="NCBI Taxonomy" id="348720"/>
    <lineage>
        <taxon>Eukaryota</taxon>
        <taxon>Metazoa</taxon>
        <taxon>Ecdysozoa</taxon>
        <taxon>Arthropoda</taxon>
        <taxon>Hexapoda</taxon>
        <taxon>Insecta</taxon>
        <taxon>Pterygota</taxon>
        <taxon>Neoptera</taxon>
        <taxon>Endopterygota</taxon>
        <taxon>Lepidoptera</taxon>
        <taxon>Glossata</taxon>
        <taxon>Ditrysia</taxon>
        <taxon>Papilionoidea</taxon>
        <taxon>Nymphalidae</taxon>
        <taxon>Satyrinae</taxon>
        <taxon>Satyrini</taxon>
        <taxon>Parargina</taxon>
        <taxon>Pararge</taxon>
    </lineage>
</organism>
<protein>
    <submittedName>
        <fullName evidence="1">Jg5718 protein</fullName>
    </submittedName>
</protein>
<dbReference type="AlphaFoldDB" id="A0A8S4SAL0"/>
<sequence>MKPLFPQTLVPFNITRIGKFSSDYRNVNLVWWEVSAVVSYHAADMRRAKYSSIPTQCRAKTDLVGFELKVCCYKLVRKVDCPLTAAQNGELKLNNAVISKQMEQENIVRKPAVIFTMPSEASELYSAFGHLVD</sequence>
<reference evidence="1" key="1">
    <citation type="submission" date="2022-03" db="EMBL/GenBank/DDBJ databases">
        <authorList>
            <person name="Lindestad O."/>
        </authorList>
    </citation>
    <scope>NUCLEOTIDE SEQUENCE</scope>
</reference>
<name>A0A8S4SAL0_9NEOP</name>
<gene>
    <name evidence="1" type="primary">jg5718</name>
    <name evidence="1" type="ORF">PAEG_LOCUS24714</name>
</gene>
<comment type="caution">
    <text evidence="1">The sequence shown here is derived from an EMBL/GenBank/DDBJ whole genome shotgun (WGS) entry which is preliminary data.</text>
</comment>
<accession>A0A8S4SAL0</accession>
<evidence type="ECO:0000313" key="1">
    <source>
        <dbReference type="EMBL" id="CAH2264905.1"/>
    </source>
</evidence>
<evidence type="ECO:0000313" key="2">
    <source>
        <dbReference type="Proteomes" id="UP000838756"/>
    </source>
</evidence>
<dbReference type="Proteomes" id="UP000838756">
    <property type="component" value="Unassembled WGS sequence"/>
</dbReference>
<dbReference type="EMBL" id="CAKXAJ010026266">
    <property type="protein sequence ID" value="CAH2264905.1"/>
    <property type="molecule type" value="Genomic_DNA"/>
</dbReference>
<keyword evidence="2" id="KW-1185">Reference proteome</keyword>